<sequence>MRNDWLLVWSKLNASVEIFSGFSWSVGLRLSREMSAGEVITLRLILVFSVRRNDISESSDDAISRIVG</sequence>
<keyword evidence="2" id="KW-1185">Reference proteome</keyword>
<evidence type="ECO:0000313" key="1">
    <source>
        <dbReference type="EMBL" id="KAK2900387.1"/>
    </source>
</evidence>
<proteinExistence type="predicted"/>
<comment type="caution">
    <text evidence="1">The sequence shown here is derived from an EMBL/GenBank/DDBJ whole genome shotgun (WGS) entry which is preliminary data.</text>
</comment>
<organism evidence="1 2">
    <name type="scientific">Cirrhinus molitorella</name>
    <name type="common">mud carp</name>
    <dbReference type="NCBI Taxonomy" id="172907"/>
    <lineage>
        <taxon>Eukaryota</taxon>
        <taxon>Metazoa</taxon>
        <taxon>Chordata</taxon>
        <taxon>Craniata</taxon>
        <taxon>Vertebrata</taxon>
        <taxon>Euteleostomi</taxon>
        <taxon>Actinopterygii</taxon>
        <taxon>Neopterygii</taxon>
        <taxon>Teleostei</taxon>
        <taxon>Ostariophysi</taxon>
        <taxon>Cypriniformes</taxon>
        <taxon>Cyprinidae</taxon>
        <taxon>Labeoninae</taxon>
        <taxon>Labeonini</taxon>
        <taxon>Cirrhinus</taxon>
    </lineage>
</organism>
<protein>
    <submittedName>
        <fullName evidence="1">Uncharacterized protein</fullName>
    </submittedName>
</protein>
<gene>
    <name evidence="1" type="ORF">Q8A67_008502</name>
</gene>
<dbReference type="Proteomes" id="UP001187343">
    <property type="component" value="Unassembled WGS sequence"/>
</dbReference>
<accession>A0AA88PTC2</accession>
<evidence type="ECO:0000313" key="2">
    <source>
        <dbReference type="Proteomes" id="UP001187343"/>
    </source>
</evidence>
<dbReference type="EMBL" id="JAUYZG010000008">
    <property type="protein sequence ID" value="KAK2900387.1"/>
    <property type="molecule type" value="Genomic_DNA"/>
</dbReference>
<name>A0AA88PTC2_9TELE</name>
<dbReference type="AlphaFoldDB" id="A0AA88PTC2"/>
<reference evidence="1" key="1">
    <citation type="submission" date="2023-08" db="EMBL/GenBank/DDBJ databases">
        <title>Chromosome-level Genome Assembly of mud carp (Cirrhinus molitorella).</title>
        <authorList>
            <person name="Liu H."/>
        </authorList>
    </citation>
    <scope>NUCLEOTIDE SEQUENCE</scope>
    <source>
        <strain evidence="1">Prfri</strain>
        <tissue evidence="1">Muscle</tissue>
    </source>
</reference>